<dbReference type="SUPFAM" id="SSF55120">
    <property type="entry name" value="Pseudouridine synthase"/>
    <property type="match status" value="1"/>
</dbReference>
<evidence type="ECO:0000313" key="8">
    <source>
        <dbReference type="EMBL" id="KXB81893.1"/>
    </source>
</evidence>
<dbReference type="NCBIfam" id="TIGR00431">
    <property type="entry name" value="TruB"/>
    <property type="match status" value="1"/>
</dbReference>
<dbReference type="GO" id="GO:0160148">
    <property type="term" value="F:tRNA pseudouridine(55) synthase activity"/>
    <property type="evidence" value="ECO:0007669"/>
    <property type="project" value="UniProtKB-EC"/>
</dbReference>
<evidence type="ECO:0000259" key="7">
    <source>
        <dbReference type="Pfam" id="PF16198"/>
    </source>
</evidence>
<name>A0AB34X1F4_9ACTO</name>
<reference evidence="8 9" key="1">
    <citation type="submission" date="2016-01" db="EMBL/GenBank/DDBJ databases">
        <authorList>
            <person name="Mitreva M."/>
            <person name="Pepin K.H."/>
            <person name="Mihindukulasuriya K.A."/>
            <person name="Fulton R."/>
            <person name="Fronick C."/>
            <person name="O'Laughlin M."/>
            <person name="Miner T."/>
            <person name="Herter B."/>
            <person name="Rosa B.A."/>
            <person name="Cordes M."/>
            <person name="Tomlinson C."/>
            <person name="Wollam A."/>
            <person name="Palsikar V.B."/>
            <person name="Mardis E.R."/>
            <person name="Wilson R.K."/>
        </authorList>
    </citation>
    <scope>NUCLEOTIDE SEQUENCE [LARGE SCALE GENOMIC DNA]</scope>
    <source>
        <strain evidence="8 9">DNF00696</strain>
    </source>
</reference>
<dbReference type="GO" id="GO:0031119">
    <property type="term" value="P:tRNA pseudouridine synthesis"/>
    <property type="evidence" value="ECO:0007669"/>
    <property type="project" value="UniProtKB-UniRule"/>
</dbReference>
<evidence type="ECO:0000256" key="3">
    <source>
        <dbReference type="ARBA" id="ARBA00022694"/>
    </source>
</evidence>
<comment type="similarity">
    <text evidence="2 5">Belongs to the pseudouridine synthase TruB family. Type 1 subfamily.</text>
</comment>
<evidence type="ECO:0000313" key="9">
    <source>
        <dbReference type="Proteomes" id="UP000070572"/>
    </source>
</evidence>
<dbReference type="Pfam" id="PF01509">
    <property type="entry name" value="TruB_N"/>
    <property type="match status" value="1"/>
</dbReference>
<comment type="function">
    <text evidence="5">Responsible for synthesis of pseudouridine from uracil-55 in the psi GC loop of transfer RNAs.</text>
</comment>
<dbReference type="AlphaFoldDB" id="A0AB34X1F4"/>
<dbReference type="GO" id="GO:1990481">
    <property type="term" value="P:mRNA pseudouridine synthesis"/>
    <property type="evidence" value="ECO:0007669"/>
    <property type="project" value="TreeGrafter"/>
</dbReference>
<dbReference type="InterPro" id="IPR032819">
    <property type="entry name" value="TruB_C"/>
</dbReference>
<sequence length="352" mass="37100">MLDALKEAPDFAPAGAALQIPRAENTAPGGVIAIDKPLGITSHDVVARLRRLAGTRKVGHAGTLDPAASGVLVAGIGRGTKLLQYLQGQRKTYVTRVCFGVETDSEDAEGTITATRGATLADLDDLETALASWRGQVMQVPSAFSALKIRGKRAADRVRAGEAVRMESRPITIYELVSLGEPKAGELAGTKVVYQDLRVTCSAGTYIRALGRDIGNQLGVGAHLLALRRLAVGSFSASGLARPNAPFNAYSLAELSQLVTAGQALPIVSLDQICKELFPSCQVTPEVITALSYGQRPRIEPALLCDLDGDSEGAPSKESIYALAFPSGSVRFLARKVGTSWHSILNLQPSSV</sequence>
<evidence type="ECO:0000256" key="2">
    <source>
        <dbReference type="ARBA" id="ARBA00005642"/>
    </source>
</evidence>
<dbReference type="EC" id="5.4.99.25" evidence="5"/>
<proteinExistence type="inferred from homology"/>
<dbReference type="Proteomes" id="UP000070572">
    <property type="component" value="Unassembled WGS sequence"/>
</dbReference>
<dbReference type="GO" id="GO:0003723">
    <property type="term" value="F:RNA binding"/>
    <property type="evidence" value="ECO:0007669"/>
    <property type="project" value="InterPro"/>
</dbReference>
<feature type="active site" description="Nucleophile" evidence="5">
    <location>
        <position position="65"/>
    </location>
</feature>
<gene>
    <name evidence="5" type="primary">truB</name>
    <name evidence="8" type="ORF">HMPREF1862_00323</name>
</gene>
<dbReference type="CDD" id="cd02573">
    <property type="entry name" value="PseudoU_synth_EcTruB"/>
    <property type="match status" value="1"/>
</dbReference>
<evidence type="ECO:0000259" key="6">
    <source>
        <dbReference type="Pfam" id="PF01509"/>
    </source>
</evidence>
<dbReference type="InterPro" id="IPR020103">
    <property type="entry name" value="PsdUridine_synth_cat_dom_sf"/>
</dbReference>
<dbReference type="Gene3D" id="3.30.2350.10">
    <property type="entry name" value="Pseudouridine synthase"/>
    <property type="match status" value="1"/>
</dbReference>
<feature type="domain" description="tRNA pseudouridylate synthase B C-terminal" evidence="7">
    <location>
        <begin position="208"/>
        <end position="238"/>
    </location>
</feature>
<feature type="domain" description="Pseudouridine synthase II N-terminal" evidence="6">
    <location>
        <begin position="50"/>
        <end position="207"/>
    </location>
</feature>
<dbReference type="Pfam" id="PF16198">
    <property type="entry name" value="TruB_C_2"/>
    <property type="match status" value="1"/>
</dbReference>
<protein>
    <recommendedName>
        <fullName evidence="5">tRNA pseudouridine synthase B</fullName>
        <ecNumber evidence="5">5.4.99.25</ecNumber>
    </recommendedName>
    <alternativeName>
        <fullName evidence="5">tRNA pseudouridine(55) synthase</fullName>
        <shortName evidence="5">Psi55 synthase</shortName>
    </alternativeName>
    <alternativeName>
        <fullName evidence="5">tRNA pseudouridylate synthase</fullName>
    </alternativeName>
    <alternativeName>
        <fullName evidence="5">tRNA-uridine isomerase</fullName>
    </alternativeName>
</protein>
<comment type="catalytic activity">
    <reaction evidence="1 5">
        <text>uridine(55) in tRNA = pseudouridine(55) in tRNA</text>
        <dbReference type="Rhea" id="RHEA:42532"/>
        <dbReference type="Rhea" id="RHEA-COMP:10101"/>
        <dbReference type="Rhea" id="RHEA-COMP:10102"/>
        <dbReference type="ChEBI" id="CHEBI:65314"/>
        <dbReference type="ChEBI" id="CHEBI:65315"/>
        <dbReference type="EC" id="5.4.99.25"/>
    </reaction>
</comment>
<dbReference type="InterPro" id="IPR014780">
    <property type="entry name" value="tRNA_psdUridine_synth_TruB"/>
</dbReference>
<evidence type="ECO:0000256" key="5">
    <source>
        <dbReference type="HAMAP-Rule" id="MF_01080"/>
    </source>
</evidence>
<evidence type="ECO:0000256" key="4">
    <source>
        <dbReference type="ARBA" id="ARBA00023235"/>
    </source>
</evidence>
<accession>A0AB34X1F4</accession>
<organism evidence="8 9">
    <name type="scientific">Varibaculum cambriense</name>
    <dbReference type="NCBI Taxonomy" id="184870"/>
    <lineage>
        <taxon>Bacteria</taxon>
        <taxon>Bacillati</taxon>
        <taxon>Actinomycetota</taxon>
        <taxon>Actinomycetes</taxon>
        <taxon>Actinomycetales</taxon>
        <taxon>Actinomycetaceae</taxon>
        <taxon>Varibaculum</taxon>
    </lineage>
</organism>
<dbReference type="RefSeq" id="WP_060920065.1">
    <property type="nucleotide sequence ID" value="NZ_KQ960678.1"/>
</dbReference>
<dbReference type="PANTHER" id="PTHR13767">
    <property type="entry name" value="TRNA-PSEUDOURIDINE SYNTHASE"/>
    <property type="match status" value="1"/>
</dbReference>
<keyword evidence="4 5" id="KW-0413">Isomerase</keyword>
<keyword evidence="3 5" id="KW-0819">tRNA processing</keyword>
<evidence type="ECO:0000256" key="1">
    <source>
        <dbReference type="ARBA" id="ARBA00000385"/>
    </source>
</evidence>
<dbReference type="InterPro" id="IPR002501">
    <property type="entry name" value="PsdUridine_synth_N"/>
</dbReference>
<dbReference type="HAMAP" id="MF_01080">
    <property type="entry name" value="TruB_bact"/>
    <property type="match status" value="1"/>
</dbReference>
<comment type="caution">
    <text evidence="8">The sequence shown here is derived from an EMBL/GenBank/DDBJ whole genome shotgun (WGS) entry which is preliminary data.</text>
</comment>
<dbReference type="EMBL" id="LSDN01000005">
    <property type="protein sequence ID" value="KXB81893.1"/>
    <property type="molecule type" value="Genomic_DNA"/>
</dbReference>
<dbReference type="PANTHER" id="PTHR13767:SF2">
    <property type="entry name" value="PSEUDOURIDYLATE SYNTHASE TRUB1"/>
    <property type="match status" value="1"/>
</dbReference>